<dbReference type="Proteomes" id="UP000826271">
    <property type="component" value="Unassembled WGS sequence"/>
</dbReference>
<dbReference type="PANTHER" id="PTHR34125">
    <property type="entry name" value="OS01G0762900 PROTEIN"/>
    <property type="match status" value="1"/>
</dbReference>
<gene>
    <name evidence="2" type="ORF">BUALT_Bualt03G0106300</name>
</gene>
<keyword evidence="1" id="KW-1133">Transmembrane helix</keyword>
<accession>A0AAV6Y142</accession>
<organism evidence="2 3">
    <name type="scientific">Buddleja alternifolia</name>
    <dbReference type="NCBI Taxonomy" id="168488"/>
    <lineage>
        <taxon>Eukaryota</taxon>
        <taxon>Viridiplantae</taxon>
        <taxon>Streptophyta</taxon>
        <taxon>Embryophyta</taxon>
        <taxon>Tracheophyta</taxon>
        <taxon>Spermatophyta</taxon>
        <taxon>Magnoliopsida</taxon>
        <taxon>eudicotyledons</taxon>
        <taxon>Gunneridae</taxon>
        <taxon>Pentapetalae</taxon>
        <taxon>asterids</taxon>
        <taxon>lamiids</taxon>
        <taxon>Lamiales</taxon>
        <taxon>Scrophulariaceae</taxon>
        <taxon>Buddlejeae</taxon>
        <taxon>Buddleja</taxon>
    </lineage>
</organism>
<feature type="transmembrane region" description="Helical" evidence="1">
    <location>
        <begin position="12"/>
        <end position="34"/>
    </location>
</feature>
<evidence type="ECO:0000256" key="1">
    <source>
        <dbReference type="SAM" id="Phobius"/>
    </source>
</evidence>
<name>A0AAV6Y142_9LAMI</name>
<evidence type="ECO:0008006" key="4">
    <source>
        <dbReference type="Google" id="ProtNLM"/>
    </source>
</evidence>
<reference evidence="2" key="1">
    <citation type="submission" date="2019-10" db="EMBL/GenBank/DDBJ databases">
        <authorList>
            <person name="Zhang R."/>
            <person name="Pan Y."/>
            <person name="Wang J."/>
            <person name="Ma R."/>
            <person name="Yu S."/>
        </authorList>
    </citation>
    <scope>NUCLEOTIDE SEQUENCE</scope>
    <source>
        <strain evidence="2">LA-IB0</strain>
        <tissue evidence="2">Leaf</tissue>
    </source>
</reference>
<feature type="transmembrane region" description="Helical" evidence="1">
    <location>
        <begin position="40"/>
        <end position="59"/>
    </location>
</feature>
<evidence type="ECO:0000313" key="2">
    <source>
        <dbReference type="EMBL" id="KAG8386027.1"/>
    </source>
</evidence>
<dbReference type="EMBL" id="WHWC01000003">
    <property type="protein sequence ID" value="KAG8386027.1"/>
    <property type="molecule type" value="Genomic_DNA"/>
</dbReference>
<keyword evidence="1" id="KW-0812">Transmembrane</keyword>
<evidence type="ECO:0000313" key="3">
    <source>
        <dbReference type="Proteomes" id="UP000826271"/>
    </source>
</evidence>
<keyword evidence="1" id="KW-0472">Membrane</keyword>
<protein>
    <recommendedName>
        <fullName evidence="4">Transmembrane protein</fullName>
    </recommendedName>
</protein>
<keyword evidence="3" id="KW-1185">Reference proteome</keyword>
<dbReference type="PANTHER" id="PTHR34125:SF2">
    <property type="entry name" value="TRANSMEMBRANE PROTEIN"/>
    <property type="match status" value="1"/>
</dbReference>
<comment type="caution">
    <text evidence="2">The sequence shown here is derived from an EMBL/GenBank/DDBJ whole genome shotgun (WGS) entry which is preliminary data.</text>
</comment>
<sequence length="104" mass="11586">MEIAEKLLKFKFHILIGFTFSLFIFLICYLAPSFIDILKYFWPLFVSTALFLVAIVVFGRISPPATEAPGEKAGEGLLDYVAGPPEQVQSLLEDAEVEESVKAE</sequence>
<proteinExistence type="predicted"/>
<dbReference type="AlphaFoldDB" id="A0AAV6Y142"/>